<keyword evidence="3" id="KW-1185">Reference proteome</keyword>
<feature type="compositionally biased region" description="Low complexity" evidence="1">
    <location>
        <begin position="42"/>
        <end position="55"/>
    </location>
</feature>
<dbReference type="AlphaFoldDB" id="A0A1H2PIB8"/>
<gene>
    <name evidence="2" type="ORF">SAMN05216551_10112</name>
</gene>
<protein>
    <submittedName>
        <fullName evidence="2">Uncharacterized protein</fullName>
    </submittedName>
</protein>
<organism evidence="2 3">
    <name type="scientific">Chitinasiproducens palmae</name>
    <dbReference type="NCBI Taxonomy" id="1770053"/>
    <lineage>
        <taxon>Bacteria</taxon>
        <taxon>Pseudomonadati</taxon>
        <taxon>Pseudomonadota</taxon>
        <taxon>Betaproteobacteria</taxon>
        <taxon>Burkholderiales</taxon>
        <taxon>Burkholderiaceae</taxon>
        <taxon>Chitinasiproducens</taxon>
    </lineage>
</organism>
<dbReference type="EMBL" id="FNLO01000001">
    <property type="protein sequence ID" value="SDV46027.1"/>
    <property type="molecule type" value="Genomic_DNA"/>
</dbReference>
<accession>A0A1H2PIB8</accession>
<name>A0A1H2PIB8_9BURK</name>
<feature type="compositionally biased region" description="Polar residues" evidence="1">
    <location>
        <begin position="1"/>
        <end position="11"/>
    </location>
</feature>
<feature type="region of interest" description="Disordered" evidence="1">
    <location>
        <begin position="1"/>
        <end position="74"/>
    </location>
</feature>
<proteinExistence type="predicted"/>
<evidence type="ECO:0000313" key="3">
    <source>
        <dbReference type="Proteomes" id="UP000243719"/>
    </source>
</evidence>
<evidence type="ECO:0000313" key="2">
    <source>
        <dbReference type="EMBL" id="SDV46027.1"/>
    </source>
</evidence>
<reference evidence="3" key="1">
    <citation type="submission" date="2016-09" db="EMBL/GenBank/DDBJ databases">
        <authorList>
            <person name="Varghese N."/>
            <person name="Submissions S."/>
        </authorList>
    </citation>
    <scope>NUCLEOTIDE SEQUENCE [LARGE SCALE GENOMIC DNA]</scope>
    <source>
        <strain evidence="3">JS23</strain>
    </source>
</reference>
<sequence length="74" mass="7912">MRTPSTTSTVKRPTLPPTNWYKQVTRMAKAVRSMQSRSVTMPGPASAAPAPTAGPIESERGPRALAPDIRTVGH</sequence>
<evidence type="ECO:0000256" key="1">
    <source>
        <dbReference type="SAM" id="MobiDB-lite"/>
    </source>
</evidence>
<dbReference type="Proteomes" id="UP000243719">
    <property type="component" value="Unassembled WGS sequence"/>
</dbReference>